<dbReference type="InterPro" id="IPR013083">
    <property type="entry name" value="Znf_RING/FYVE/PHD"/>
</dbReference>
<dbReference type="PANTHER" id="PTHR46539:SF1">
    <property type="entry name" value="E3 UBIQUITIN-PROTEIN LIGASE ATL42"/>
    <property type="match status" value="1"/>
</dbReference>
<evidence type="ECO:0000259" key="19">
    <source>
        <dbReference type="PROSITE" id="PS50089"/>
    </source>
</evidence>
<dbReference type="FunFam" id="3.30.40.10:FF:000285">
    <property type="entry name" value="RING-H2 finger protein ATL43"/>
    <property type="match status" value="1"/>
</dbReference>
<dbReference type="GO" id="GO:0008270">
    <property type="term" value="F:zinc ion binding"/>
    <property type="evidence" value="ECO:0007669"/>
    <property type="project" value="UniProtKB-KW"/>
</dbReference>
<evidence type="ECO:0000256" key="7">
    <source>
        <dbReference type="ARBA" id="ARBA00022723"/>
    </source>
</evidence>
<dbReference type="SUPFAM" id="SSF57850">
    <property type="entry name" value="RING/U-box"/>
    <property type="match status" value="1"/>
</dbReference>
<dbReference type="CDD" id="cd16461">
    <property type="entry name" value="RING-H2_EL5-like"/>
    <property type="match status" value="1"/>
</dbReference>
<dbReference type="EMBL" id="JADCNL010000012">
    <property type="protein sequence ID" value="KAG0458150.1"/>
    <property type="molecule type" value="Genomic_DNA"/>
</dbReference>
<evidence type="ECO:0000256" key="12">
    <source>
        <dbReference type="ARBA" id="ARBA00022989"/>
    </source>
</evidence>
<evidence type="ECO:0000256" key="17">
    <source>
        <dbReference type="SAM" id="Phobius"/>
    </source>
</evidence>
<keyword evidence="13 17" id="KW-0472">Membrane</keyword>
<evidence type="ECO:0000256" key="5">
    <source>
        <dbReference type="ARBA" id="ARBA00022679"/>
    </source>
</evidence>
<evidence type="ECO:0000256" key="1">
    <source>
        <dbReference type="ARBA" id="ARBA00000900"/>
    </source>
</evidence>
<keyword evidence="5" id="KW-0808">Transferase</keyword>
<dbReference type="Pfam" id="PF13639">
    <property type="entry name" value="zf-RING_2"/>
    <property type="match status" value="1"/>
</dbReference>
<name>A0A835PQ46_VANPL</name>
<evidence type="ECO:0000313" key="21">
    <source>
        <dbReference type="Proteomes" id="UP000636800"/>
    </source>
</evidence>
<dbReference type="InterPro" id="IPR001841">
    <property type="entry name" value="Znf_RING"/>
</dbReference>
<feature type="chain" id="PRO_5032702499" description="RING-type E3 ubiquitin transferase" evidence="18">
    <location>
        <begin position="36"/>
        <end position="447"/>
    </location>
</feature>
<dbReference type="EC" id="2.3.2.27" evidence="4"/>
<dbReference type="AlphaFoldDB" id="A0A835PQ46"/>
<keyword evidence="12 17" id="KW-1133">Transmembrane helix</keyword>
<accession>A0A835PQ46</accession>
<dbReference type="OrthoDB" id="1922547at2759"/>
<keyword evidence="21" id="KW-1185">Reference proteome</keyword>
<dbReference type="Proteomes" id="UP000636800">
    <property type="component" value="Chromosome 12"/>
</dbReference>
<evidence type="ECO:0000256" key="13">
    <source>
        <dbReference type="ARBA" id="ARBA00023136"/>
    </source>
</evidence>
<feature type="signal peptide" evidence="18">
    <location>
        <begin position="1"/>
        <end position="35"/>
    </location>
</feature>
<dbReference type="PROSITE" id="PS50089">
    <property type="entry name" value="ZF_RING_2"/>
    <property type="match status" value="1"/>
</dbReference>
<protein>
    <recommendedName>
        <fullName evidence="4">RING-type E3 ubiquitin transferase</fullName>
        <ecNumber evidence="4">2.3.2.27</ecNumber>
    </recommendedName>
</protein>
<dbReference type="GO" id="GO:0061630">
    <property type="term" value="F:ubiquitin protein ligase activity"/>
    <property type="evidence" value="ECO:0007669"/>
    <property type="project" value="UniProtKB-EC"/>
</dbReference>
<evidence type="ECO:0000256" key="15">
    <source>
        <dbReference type="PROSITE-ProRule" id="PRU00175"/>
    </source>
</evidence>
<evidence type="ECO:0000256" key="2">
    <source>
        <dbReference type="ARBA" id="ARBA00004167"/>
    </source>
</evidence>
<evidence type="ECO:0000256" key="14">
    <source>
        <dbReference type="ARBA" id="ARBA00024209"/>
    </source>
</evidence>
<feature type="transmembrane region" description="Helical" evidence="17">
    <location>
        <begin position="59"/>
        <end position="80"/>
    </location>
</feature>
<keyword evidence="11" id="KW-0862">Zinc</keyword>
<dbReference type="SMART" id="SM00184">
    <property type="entry name" value="RING"/>
    <property type="match status" value="1"/>
</dbReference>
<evidence type="ECO:0000256" key="18">
    <source>
        <dbReference type="SAM" id="SignalP"/>
    </source>
</evidence>
<evidence type="ECO:0000256" key="9">
    <source>
        <dbReference type="ARBA" id="ARBA00022771"/>
    </source>
</evidence>
<organism evidence="20 21">
    <name type="scientific">Vanilla planifolia</name>
    <name type="common">Vanilla</name>
    <dbReference type="NCBI Taxonomy" id="51239"/>
    <lineage>
        <taxon>Eukaryota</taxon>
        <taxon>Viridiplantae</taxon>
        <taxon>Streptophyta</taxon>
        <taxon>Embryophyta</taxon>
        <taxon>Tracheophyta</taxon>
        <taxon>Spermatophyta</taxon>
        <taxon>Magnoliopsida</taxon>
        <taxon>Liliopsida</taxon>
        <taxon>Asparagales</taxon>
        <taxon>Orchidaceae</taxon>
        <taxon>Vanilloideae</taxon>
        <taxon>Vanilleae</taxon>
        <taxon>Vanilla</taxon>
    </lineage>
</organism>
<keyword evidence="8 18" id="KW-0732">Signal</keyword>
<comment type="similarity">
    <text evidence="14">Belongs to the RING-type zinc finger family. ATL subfamily.</text>
</comment>
<comment type="pathway">
    <text evidence="3">Protein modification; protein ubiquitination.</text>
</comment>
<feature type="region of interest" description="Disordered" evidence="16">
    <location>
        <begin position="347"/>
        <end position="367"/>
    </location>
</feature>
<evidence type="ECO:0000256" key="6">
    <source>
        <dbReference type="ARBA" id="ARBA00022692"/>
    </source>
</evidence>
<evidence type="ECO:0000313" key="20">
    <source>
        <dbReference type="EMBL" id="KAG0458150.1"/>
    </source>
</evidence>
<comment type="caution">
    <text evidence="20">The sequence shown here is derived from an EMBL/GenBank/DDBJ whole genome shotgun (WGS) entry which is preliminary data.</text>
</comment>
<keyword evidence="10" id="KW-0833">Ubl conjugation pathway</keyword>
<evidence type="ECO:0000256" key="10">
    <source>
        <dbReference type="ARBA" id="ARBA00022786"/>
    </source>
</evidence>
<gene>
    <name evidence="20" type="ORF">HPP92_023307</name>
</gene>
<keyword evidence="9 15" id="KW-0863">Zinc-finger</keyword>
<evidence type="ECO:0000256" key="16">
    <source>
        <dbReference type="SAM" id="MobiDB-lite"/>
    </source>
</evidence>
<feature type="domain" description="RING-type" evidence="19">
    <location>
        <begin position="136"/>
        <end position="178"/>
    </location>
</feature>
<proteinExistence type="inferred from homology"/>
<comment type="catalytic activity">
    <reaction evidence="1">
        <text>S-ubiquitinyl-[E2 ubiquitin-conjugating enzyme]-L-cysteine + [acceptor protein]-L-lysine = [E2 ubiquitin-conjugating enzyme]-L-cysteine + N(6)-ubiquitinyl-[acceptor protein]-L-lysine.</text>
        <dbReference type="EC" id="2.3.2.27"/>
    </reaction>
</comment>
<dbReference type="GO" id="GO:0016020">
    <property type="term" value="C:membrane"/>
    <property type="evidence" value="ECO:0007669"/>
    <property type="project" value="UniProtKB-SubCell"/>
</dbReference>
<evidence type="ECO:0000256" key="11">
    <source>
        <dbReference type="ARBA" id="ARBA00022833"/>
    </source>
</evidence>
<keyword evidence="6 17" id="KW-0812">Transmembrane</keyword>
<evidence type="ECO:0000256" key="8">
    <source>
        <dbReference type="ARBA" id="ARBA00022729"/>
    </source>
</evidence>
<dbReference type="PANTHER" id="PTHR46539">
    <property type="entry name" value="E3 UBIQUITIN-PROTEIN LIGASE ATL42"/>
    <property type="match status" value="1"/>
</dbReference>
<evidence type="ECO:0000256" key="4">
    <source>
        <dbReference type="ARBA" id="ARBA00012483"/>
    </source>
</evidence>
<reference evidence="20 21" key="1">
    <citation type="journal article" date="2020" name="Nat. Food">
        <title>A phased Vanilla planifolia genome enables genetic improvement of flavour and production.</title>
        <authorList>
            <person name="Hasing T."/>
            <person name="Tang H."/>
            <person name="Brym M."/>
            <person name="Khazi F."/>
            <person name="Huang T."/>
            <person name="Chambers A.H."/>
        </authorList>
    </citation>
    <scope>NUCLEOTIDE SEQUENCE [LARGE SCALE GENOMIC DNA]</scope>
    <source>
        <tissue evidence="20">Leaf</tissue>
    </source>
</reference>
<evidence type="ECO:0000256" key="3">
    <source>
        <dbReference type="ARBA" id="ARBA00004906"/>
    </source>
</evidence>
<keyword evidence="7" id="KW-0479">Metal-binding</keyword>
<sequence>MTLKEAILVNNHAKIMSRPAPALLLVLIVAAGAAAQQPISQPPPEIPQGNSLHKSFKPSIVVVIGIFFFMFTITLVLLMYSRFCNSNPSWFLAFDANNQVGEAAEGRNSGIDKAVIESLPFFRFSELKGSREGLECAVCLSRFEDNEILRLLPRCKHAFHMTCVDLWFNSHSSCPLCRTRVDAEDLAFFKYSASSRCLHRDPSDRPAVPEAVDGPSDGGLELYVEREQVGSPTGRFAASFRWVEKLKKGGESLLPRSVKDAAAATTAAVLHNLKHRILVSDVVFRNRWSDFNSADLISLDSEMLREMSIRRLDLAVAEGLGDAMEQESAAMEQGVSRIREEMERKRRLESKASRMGVSPGNNNPEAEPEVYSREYAAGDRRALISPASRSFSDITTVSRHRPMGQCYGEEERVRQMWLPIARRTVQWFAGKERRPMLQPRHPGRAAE</sequence>
<dbReference type="Gene3D" id="3.30.40.10">
    <property type="entry name" value="Zinc/RING finger domain, C3HC4 (zinc finger)"/>
    <property type="match status" value="1"/>
</dbReference>
<comment type="subcellular location">
    <subcellularLocation>
        <location evidence="2">Membrane</location>
        <topology evidence="2">Single-pass membrane protein</topology>
    </subcellularLocation>
</comment>